<accession>A0A4U5NXU6</accession>
<evidence type="ECO:0000313" key="2">
    <source>
        <dbReference type="Proteomes" id="UP000298663"/>
    </source>
</evidence>
<dbReference type="OrthoDB" id="10541366at2759"/>
<reference evidence="1 2" key="1">
    <citation type="journal article" date="2015" name="Genome Biol.">
        <title>Comparative genomics of Steinernema reveals deeply conserved gene regulatory networks.</title>
        <authorList>
            <person name="Dillman A.R."/>
            <person name="Macchietto M."/>
            <person name="Porter C.F."/>
            <person name="Rogers A."/>
            <person name="Williams B."/>
            <person name="Antoshechkin I."/>
            <person name="Lee M.M."/>
            <person name="Goodwin Z."/>
            <person name="Lu X."/>
            <person name="Lewis E.E."/>
            <person name="Goodrich-Blair H."/>
            <person name="Stock S.P."/>
            <person name="Adams B.J."/>
            <person name="Sternberg P.W."/>
            <person name="Mortazavi A."/>
        </authorList>
    </citation>
    <scope>NUCLEOTIDE SEQUENCE [LARGE SCALE GENOMIC DNA]</scope>
    <source>
        <strain evidence="1 2">ALL</strain>
    </source>
</reference>
<sequence length="904" mass="103109">MDWPDSSGLPLIGQTKWSHFKLTRRERPVGFAKGLTNNVKPSLTRVDGGFLTQFHLRPHFRLSSAAERSLLAMDLRGVRFFFVFAICAAAVASNPAASGKNRCIHVWVTSPVSDNEKKMTTIVDEEVLLKFYDYSNTPPVKLADVKDAPFFESARNYCLYFKPLENRTHANAMMANDVHSAIQEDRRLVFDYFTLYNYTDKVCKEKNQAGIGFVKKIDYGETGFLRTRYTKVQWICCYTCGKTIEEVERRMLIHLLHVNYMPKKANFRLRDPTTPVAKHLRKRATSPCRDIYGEVQEFAVPHYTTPLCPVYAHFDPVTPSYVFNHSFSTDPSNIQQIWDSCLLNTRRTKKDTCVWNYDHIDGPVELKCCCYDNLAECTRRLSNRKEYTRCFNDRVDIYPNGTMIPPNRGQNSHENAAAEACTLTMTISIDSYQNGIVVSGKGFQKTLTDETQGKCVQEMRAKGITRHCTVSRPKKKTEQIPEKCAFKDEDNSPVEELQYNCCCEGEDLCNLAHAREIIKGMQQYGMDLVNTVNSAKKTGNLTSDDVKKIILDHSMENCPHNPNEFLYSPKRCVRYYLAHDTSKSVFLLKDYHFEVKDYVEFGKFSNCSMLEINVPSRMEANKECLARNDSHASEKLKFLVDTPLYILECKCSDSKCELSPSDLSSIDTNSYCYENFPGEETKILNMTELKEKHEEPSHCITQVTASEKGVEKFFGSFTQTNLARVTSEMLGLADYDALLKQTCSTSTQKSGQETVCYCMSKESEPCNGVALMNKALNINYGQRRLDSHHYKVGLACVIGGKHEKCEEPGCWVHTERSNEGVEETKFGCIHPVDYSDEEVKRSEKNRYSRRLCLLTKLKNDCSIIDPPPESGHEQHVFCCCEGEACQSDAFAKKRFIRLKNVAHL</sequence>
<proteinExistence type="predicted"/>
<dbReference type="EMBL" id="AZBU02000003">
    <property type="protein sequence ID" value="TKR88141.1"/>
    <property type="molecule type" value="Genomic_DNA"/>
</dbReference>
<gene>
    <name evidence="1" type="ORF">L596_012430</name>
</gene>
<reference evidence="1 2" key="2">
    <citation type="journal article" date="2019" name="G3 (Bethesda)">
        <title>Hybrid Assembly of the Genome of the Entomopathogenic Nematode Steinernema carpocapsae Identifies the X-Chromosome.</title>
        <authorList>
            <person name="Serra L."/>
            <person name="Macchietto M."/>
            <person name="Macias-Munoz A."/>
            <person name="McGill C.J."/>
            <person name="Rodriguez I.M."/>
            <person name="Rodriguez B."/>
            <person name="Murad R."/>
            <person name="Mortazavi A."/>
        </authorList>
    </citation>
    <scope>NUCLEOTIDE SEQUENCE [LARGE SCALE GENOMIC DNA]</scope>
    <source>
        <strain evidence="1 2">ALL</strain>
    </source>
</reference>
<comment type="caution">
    <text evidence="1">The sequence shown here is derived from an EMBL/GenBank/DDBJ whole genome shotgun (WGS) entry which is preliminary data.</text>
</comment>
<evidence type="ECO:0000313" key="1">
    <source>
        <dbReference type="EMBL" id="TKR88141.1"/>
    </source>
</evidence>
<name>A0A4U5NXU6_STECR</name>
<organism evidence="1 2">
    <name type="scientific">Steinernema carpocapsae</name>
    <name type="common">Entomopathogenic nematode</name>
    <dbReference type="NCBI Taxonomy" id="34508"/>
    <lineage>
        <taxon>Eukaryota</taxon>
        <taxon>Metazoa</taxon>
        <taxon>Ecdysozoa</taxon>
        <taxon>Nematoda</taxon>
        <taxon>Chromadorea</taxon>
        <taxon>Rhabditida</taxon>
        <taxon>Tylenchina</taxon>
        <taxon>Panagrolaimomorpha</taxon>
        <taxon>Strongyloidoidea</taxon>
        <taxon>Steinernematidae</taxon>
        <taxon>Steinernema</taxon>
    </lineage>
</organism>
<dbReference type="Proteomes" id="UP000298663">
    <property type="component" value="Unassembled WGS sequence"/>
</dbReference>
<keyword evidence="2" id="KW-1185">Reference proteome</keyword>
<protein>
    <submittedName>
        <fullName evidence="1">Uncharacterized protein</fullName>
    </submittedName>
</protein>
<dbReference type="AlphaFoldDB" id="A0A4U5NXU6"/>